<dbReference type="EMBL" id="JAEEGC010000129">
    <property type="protein sequence ID" value="MBV7275571.1"/>
    <property type="molecule type" value="Genomic_DNA"/>
</dbReference>
<protein>
    <submittedName>
        <fullName evidence="2">Nitroreductase family protein</fullName>
    </submittedName>
</protein>
<accession>A0A949WSX8</accession>
<evidence type="ECO:0000313" key="2">
    <source>
        <dbReference type="EMBL" id="MBV7275571.1"/>
    </source>
</evidence>
<gene>
    <name evidence="2" type="ORF">I6U48_21965</name>
</gene>
<proteinExistence type="predicted"/>
<evidence type="ECO:0000313" key="3">
    <source>
        <dbReference type="Proteomes" id="UP000694308"/>
    </source>
</evidence>
<reference evidence="2" key="1">
    <citation type="submission" date="2020-12" db="EMBL/GenBank/DDBJ databases">
        <title>Clostridium thailandense sp. nov., a novel acetogenic bacterium isolated from peat land soil in Thailand.</title>
        <authorList>
            <person name="Chaikitkaew S."/>
            <person name="Birkeland N.K."/>
        </authorList>
    </citation>
    <scope>NUCLEOTIDE SEQUENCE</scope>
    <source>
        <strain evidence="2">PL3</strain>
    </source>
</reference>
<evidence type="ECO:0000259" key="1">
    <source>
        <dbReference type="Pfam" id="PF00881"/>
    </source>
</evidence>
<keyword evidence="3" id="KW-1185">Reference proteome</keyword>
<comment type="caution">
    <text evidence="2">The sequence shown here is derived from an EMBL/GenBank/DDBJ whole genome shotgun (WGS) entry which is preliminary data.</text>
</comment>
<dbReference type="AlphaFoldDB" id="A0A949WSX8"/>
<dbReference type="GO" id="GO:0046857">
    <property type="term" value="F:oxidoreductase activity, acting on other nitrogenous compounds as donors, with NAD or NADP as acceptor"/>
    <property type="evidence" value="ECO:0007669"/>
    <property type="project" value="TreeGrafter"/>
</dbReference>
<dbReference type="Pfam" id="PF00881">
    <property type="entry name" value="Nitroreductase"/>
    <property type="match status" value="1"/>
</dbReference>
<feature type="domain" description="Nitroreductase" evidence="1">
    <location>
        <begin position="8"/>
        <end position="166"/>
    </location>
</feature>
<name>A0A949WSX8_9CLOT</name>
<dbReference type="GO" id="GO:0005829">
    <property type="term" value="C:cytosol"/>
    <property type="evidence" value="ECO:0007669"/>
    <property type="project" value="TreeGrafter"/>
</dbReference>
<organism evidence="2 3">
    <name type="scientific">Clostridium thailandense</name>
    <dbReference type="NCBI Taxonomy" id="2794346"/>
    <lineage>
        <taxon>Bacteria</taxon>
        <taxon>Bacillati</taxon>
        <taxon>Bacillota</taxon>
        <taxon>Clostridia</taxon>
        <taxon>Eubacteriales</taxon>
        <taxon>Clostridiaceae</taxon>
        <taxon>Clostridium</taxon>
    </lineage>
</organism>
<sequence length="186" mass="20828">MNETIKIIMERRSVRSYTQDQIKDTELKSILDAGMYAPSAMNQQSWHFTAIQSKDIIHRINEECKNIFLKSGNKQLEERAKSPKFDLFYNAPTLIIVSGKKDNIAPEIDCATALQNMFLAAESINIGSCWIHGVTTLENSESGKNLIKELGIPEDYKIVGSGIFGYKAAVAPEPAPRKEHTVNIIK</sequence>
<dbReference type="InterPro" id="IPR029479">
    <property type="entry name" value="Nitroreductase"/>
</dbReference>
<dbReference type="GO" id="GO:0046256">
    <property type="term" value="P:2,4,6-trinitrotoluene catabolic process"/>
    <property type="evidence" value="ECO:0007669"/>
    <property type="project" value="TreeGrafter"/>
</dbReference>
<dbReference type="PANTHER" id="PTHR23026">
    <property type="entry name" value="NADPH NITROREDUCTASE"/>
    <property type="match status" value="1"/>
</dbReference>
<dbReference type="CDD" id="cd02136">
    <property type="entry name" value="PnbA_NfnB-like"/>
    <property type="match status" value="1"/>
</dbReference>
<dbReference type="InterPro" id="IPR050627">
    <property type="entry name" value="Nitroreductase/BluB"/>
</dbReference>
<dbReference type="Proteomes" id="UP000694308">
    <property type="component" value="Unassembled WGS sequence"/>
</dbReference>
<dbReference type="PANTHER" id="PTHR23026:SF125">
    <property type="entry name" value="OXYGEN-INSENSITIVE NAD(P)H NITROREDUCTASE"/>
    <property type="match status" value="1"/>
</dbReference>